<dbReference type="GO" id="GO:0001163">
    <property type="term" value="F:RNA polymerase I transcription regulatory region sequence-specific DNA binding"/>
    <property type="evidence" value="ECO:0007669"/>
    <property type="project" value="TreeGrafter"/>
</dbReference>
<dbReference type="GO" id="GO:0042790">
    <property type="term" value="P:nucleolar large rRNA transcription by RNA polymerase I"/>
    <property type="evidence" value="ECO:0007669"/>
    <property type="project" value="TreeGrafter"/>
</dbReference>
<feature type="region of interest" description="Disordered" evidence="1">
    <location>
        <begin position="815"/>
        <end position="848"/>
    </location>
</feature>
<dbReference type="InterPro" id="IPR019350">
    <property type="entry name" value="RNA_pol_I-sp_TIF_RRN6-like"/>
</dbReference>
<dbReference type="AlphaFoldDB" id="A0AAV5GGN1"/>
<feature type="region of interest" description="Disordered" evidence="1">
    <location>
        <begin position="1028"/>
        <end position="1050"/>
    </location>
</feature>
<organism evidence="3 4">
    <name type="scientific">Rhodotorula paludigena</name>
    <dbReference type="NCBI Taxonomy" id="86838"/>
    <lineage>
        <taxon>Eukaryota</taxon>
        <taxon>Fungi</taxon>
        <taxon>Dikarya</taxon>
        <taxon>Basidiomycota</taxon>
        <taxon>Pucciniomycotina</taxon>
        <taxon>Microbotryomycetes</taxon>
        <taxon>Sporidiobolales</taxon>
        <taxon>Sporidiobolaceae</taxon>
        <taxon>Rhodotorula</taxon>
    </lineage>
</organism>
<reference evidence="3 4" key="1">
    <citation type="submission" date="2021-12" db="EMBL/GenBank/DDBJ databases">
        <title>High titer production of polyol ester of fatty acids by Rhodotorula paludigena BS15 towards product separation-free biomass refinery.</title>
        <authorList>
            <person name="Mano J."/>
            <person name="Ono H."/>
            <person name="Tanaka T."/>
            <person name="Naito K."/>
            <person name="Sushida H."/>
            <person name="Ike M."/>
            <person name="Tokuyasu K."/>
            <person name="Kitaoka M."/>
        </authorList>
    </citation>
    <scope>NUCLEOTIDE SEQUENCE [LARGE SCALE GENOMIC DNA]</scope>
    <source>
        <strain evidence="3 4">BS15</strain>
    </source>
</reference>
<feature type="compositionally biased region" description="Basic residues" evidence="1">
    <location>
        <begin position="1039"/>
        <end position="1050"/>
    </location>
</feature>
<evidence type="ECO:0000256" key="1">
    <source>
        <dbReference type="SAM" id="MobiDB-lite"/>
    </source>
</evidence>
<feature type="compositionally biased region" description="Low complexity" evidence="1">
    <location>
        <begin position="920"/>
        <end position="952"/>
    </location>
</feature>
<dbReference type="InterPro" id="IPR048536">
    <property type="entry name" value="Rrn6_K-rich"/>
</dbReference>
<feature type="compositionally biased region" description="Polar residues" evidence="1">
    <location>
        <begin position="968"/>
        <end position="978"/>
    </location>
</feature>
<feature type="compositionally biased region" description="Basic residues" evidence="1">
    <location>
        <begin position="833"/>
        <end position="842"/>
    </location>
</feature>
<sequence>MLRENDDLRIRPKLGRTSLVFPGTVDDRGEAEAVDQAGDAMRFTSERQLMLGLHDALPNDPLHPTVFLNAAVQDRPTPGVSRIAQTFEPSDLNRGNAVAAIELLDDRGEGTSTSVAWRRAGGAGGRTTAVGWGSFAPLPSSQRMPSRKGKERAVEPDEELSLPRFRTSAAPLVSTTSPIQQIQLAALPIASSALLAVRSQTSLDLVHLRCPTPFDPGEPPTTLARFSYSGAHLSRRPIADFILGGVSSAYGDPGAGLIVDTEGSLFGWGLGARGSGRIGDSDWKGAQPEVFRLRKGRKKGVRAYSGFARVGWGGAGGKDAVVALEDEVLLYDLRSANASLTLAGESVLSLHRPYGSTGSALITSLLSRSLSPPPFTTPLPSTSTATPLHAICTTQDVLWLDERMPGRDLLRWRHGRVGPEAKGVDRTLSLLELPRHTGDADGVQRVALTSRLHGRIDIFTTSADPTMAPQMTLAPYPISGPATGCGAADFVRGGLAVVPLPAAEAPFATTPAHDRMDLDSSSEDDGPASAAARRRRRDDSAADEAERARQSRTWRFVEVGMRGEVFEREVELARWGDDGAEVQEEREAPLWKTGQDWSEEVKALERETRAARQSRPEDEARGKRRQIDVQHVVERLGPDKVLEALGQEPVEDGIVQAGELLQLAGPPEEGDVGALTALELLSLSSGDRTKGLPAVGPLPRATCYAALDTASHGQASAIDTSTAPASLALHSAETPTPFSALLPQPPPTVALEPNDTSSPVARLAHLASRRVATESRLASQVIFPRALELDEPTMFPNQPQPAKEEPPALHLCYLRPRRNSPTNSDDDNDLRRAPRRARKKQQLPKPTLDNLGARLLLAEWHVGADPRSYAWHNPYDDAKDKDLDSLAYSQSQANGKGSKRHKKKLEAGERGAPSGMADIPPFSSSQPFPSSFPTAFPPSSSLPASSQSYFPSLAPPGVPPTIVEEPPASSSQPTQTQDWAHLAATQPTIAITGSSGPATGASPSAPGFFGGAASQVVPGAFGSRLAVGAGKVGASEREKKKKAKKRVSGF</sequence>
<dbReference type="Pfam" id="PF20639">
    <property type="entry name" value="Rrn6_K-rich"/>
    <property type="match status" value="1"/>
</dbReference>
<dbReference type="GO" id="GO:0070860">
    <property type="term" value="C:RNA polymerase I core factor complex"/>
    <property type="evidence" value="ECO:0007669"/>
    <property type="project" value="TreeGrafter"/>
</dbReference>
<evidence type="ECO:0000313" key="3">
    <source>
        <dbReference type="EMBL" id="GJN88547.1"/>
    </source>
</evidence>
<gene>
    <name evidence="3" type="ORF">Rhopal_001513-T1</name>
</gene>
<dbReference type="GO" id="GO:0001179">
    <property type="term" value="F:RNA polymerase I general transcription initiation factor binding"/>
    <property type="evidence" value="ECO:0007669"/>
    <property type="project" value="TreeGrafter"/>
</dbReference>
<feature type="compositionally biased region" description="Basic and acidic residues" evidence="1">
    <location>
        <begin position="537"/>
        <end position="549"/>
    </location>
</feature>
<dbReference type="PANTHER" id="PTHR28221">
    <property type="entry name" value="RNA POLYMERASE I-SPECIFIC TRANSCRIPTION INITIATION FACTOR RRN6"/>
    <property type="match status" value="1"/>
</dbReference>
<feature type="region of interest" description="Disordered" evidence="1">
    <location>
        <begin position="890"/>
        <end position="1007"/>
    </location>
</feature>
<dbReference type="EMBL" id="BQKY01000003">
    <property type="protein sequence ID" value="GJN88547.1"/>
    <property type="molecule type" value="Genomic_DNA"/>
</dbReference>
<feature type="region of interest" description="Disordered" evidence="1">
    <location>
        <begin position="509"/>
        <end position="550"/>
    </location>
</feature>
<feature type="region of interest" description="Disordered" evidence="1">
    <location>
        <begin position="132"/>
        <end position="160"/>
    </location>
</feature>
<feature type="region of interest" description="Disordered" evidence="1">
    <location>
        <begin position="605"/>
        <end position="626"/>
    </location>
</feature>
<accession>A0AAV5GGN1</accession>
<evidence type="ECO:0000313" key="4">
    <source>
        <dbReference type="Proteomes" id="UP001342314"/>
    </source>
</evidence>
<dbReference type="Proteomes" id="UP001342314">
    <property type="component" value="Unassembled WGS sequence"/>
</dbReference>
<protein>
    <recommendedName>
        <fullName evidence="2">RRN6 K-rich C-terminal domain-containing protein</fullName>
    </recommendedName>
</protein>
<comment type="caution">
    <text evidence="3">The sequence shown here is derived from an EMBL/GenBank/DDBJ whole genome shotgun (WGS) entry which is preliminary data.</text>
</comment>
<dbReference type="PANTHER" id="PTHR28221:SF2">
    <property type="entry name" value="RNA POLYMERASE I-SPECIFIC TRANSCRIPTION INITIATION FACTOR RRN6"/>
    <property type="match status" value="1"/>
</dbReference>
<feature type="compositionally biased region" description="Low complexity" evidence="1">
    <location>
        <begin position="992"/>
        <end position="1007"/>
    </location>
</feature>
<keyword evidence="4" id="KW-1185">Reference proteome</keyword>
<proteinExistence type="predicted"/>
<evidence type="ECO:0000259" key="2">
    <source>
        <dbReference type="Pfam" id="PF20639"/>
    </source>
</evidence>
<name>A0AAV5GGN1_9BASI</name>
<feature type="domain" description="RRN6 K-rich C-terminal" evidence="2">
    <location>
        <begin position="856"/>
        <end position="1050"/>
    </location>
</feature>